<sequence>MPLSLSGLEGAKWCGKTARLDPSQSCKPYSTSTTFQPVGRGARGFNTGRIFQLTMMKTDLIMTFKVK</sequence>
<keyword evidence="2" id="KW-1185">Reference proteome</keyword>
<dbReference type="GeneID" id="92078221"/>
<reference evidence="1 2" key="1">
    <citation type="submission" date="2023-01" db="EMBL/GenBank/DDBJ databases">
        <title>Analysis of 21 Apiospora genomes using comparative genomics revels a genus with tremendous synthesis potential of carbohydrate active enzymes and secondary metabolites.</title>
        <authorList>
            <person name="Sorensen T."/>
        </authorList>
    </citation>
    <scope>NUCLEOTIDE SEQUENCE [LARGE SCALE GENOMIC DNA]</scope>
    <source>
        <strain evidence="1 2">CBS 24483</strain>
    </source>
</reference>
<evidence type="ECO:0000313" key="1">
    <source>
        <dbReference type="EMBL" id="KAK7948051.1"/>
    </source>
</evidence>
<evidence type="ECO:0000313" key="2">
    <source>
        <dbReference type="Proteomes" id="UP001391051"/>
    </source>
</evidence>
<dbReference type="Proteomes" id="UP001391051">
    <property type="component" value="Unassembled WGS sequence"/>
</dbReference>
<accession>A0ABR1Q671</accession>
<dbReference type="RefSeq" id="XP_066697557.1">
    <property type="nucleotide sequence ID" value="XM_066845159.1"/>
</dbReference>
<gene>
    <name evidence="1" type="ORF">PG986_008937</name>
</gene>
<organism evidence="1 2">
    <name type="scientific">Apiospora aurea</name>
    <dbReference type="NCBI Taxonomy" id="335848"/>
    <lineage>
        <taxon>Eukaryota</taxon>
        <taxon>Fungi</taxon>
        <taxon>Dikarya</taxon>
        <taxon>Ascomycota</taxon>
        <taxon>Pezizomycotina</taxon>
        <taxon>Sordariomycetes</taxon>
        <taxon>Xylariomycetidae</taxon>
        <taxon>Amphisphaeriales</taxon>
        <taxon>Apiosporaceae</taxon>
        <taxon>Apiospora</taxon>
    </lineage>
</organism>
<name>A0ABR1Q671_9PEZI</name>
<protein>
    <submittedName>
        <fullName evidence="1">Uncharacterized protein</fullName>
    </submittedName>
</protein>
<dbReference type="EMBL" id="JAQQWE010000006">
    <property type="protein sequence ID" value="KAK7948051.1"/>
    <property type="molecule type" value="Genomic_DNA"/>
</dbReference>
<comment type="caution">
    <text evidence="1">The sequence shown here is derived from an EMBL/GenBank/DDBJ whole genome shotgun (WGS) entry which is preliminary data.</text>
</comment>
<proteinExistence type="predicted"/>